<dbReference type="GO" id="GO:0003677">
    <property type="term" value="F:DNA binding"/>
    <property type="evidence" value="ECO:0007669"/>
    <property type="project" value="UniProtKB-KW"/>
</dbReference>
<dbReference type="InterPro" id="IPR006118">
    <property type="entry name" value="Recombinase_CS"/>
</dbReference>
<dbReference type="SUPFAM" id="SSF53041">
    <property type="entry name" value="Resolvase-like"/>
    <property type="match status" value="1"/>
</dbReference>
<dbReference type="PANTHER" id="PTHR30461:SF2">
    <property type="entry name" value="SERINE RECOMBINASE PINE-RELATED"/>
    <property type="match status" value="1"/>
</dbReference>
<proteinExistence type="predicted"/>
<dbReference type="SMART" id="SM00857">
    <property type="entry name" value="Resolvase"/>
    <property type="match status" value="1"/>
</dbReference>
<evidence type="ECO:0000256" key="4">
    <source>
        <dbReference type="PIRSR" id="PIRSR606118-50"/>
    </source>
</evidence>
<feature type="domain" description="Resolvase/invertase-type recombinase catalytic" evidence="6">
    <location>
        <begin position="2"/>
        <end position="148"/>
    </location>
</feature>
<organism evidence="7 8">
    <name type="scientific">Dietzia lutea</name>
    <dbReference type="NCBI Taxonomy" id="546160"/>
    <lineage>
        <taxon>Bacteria</taxon>
        <taxon>Bacillati</taxon>
        <taxon>Actinomycetota</taxon>
        <taxon>Actinomycetes</taxon>
        <taxon>Mycobacteriales</taxon>
        <taxon>Dietziaceae</taxon>
        <taxon>Dietzia</taxon>
    </lineage>
</organism>
<keyword evidence="2" id="KW-0238">DNA-binding</keyword>
<dbReference type="Pfam" id="PF00239">
    <property type="entry name" value="Resolvase"/>
    <property type="match status" value="1"/>
</dbReference>
<reference evidence="7 8" key="1">
    <citation type="submission" date="2016-04" db="EMBL/GenBank/DDBJ databases">
        <title>Complete genome sequence of Dietzia lutea YIM 80766T, a strain isolated from desert soil in Egypt.</title>
        <authorList>
            <person name="Zhao J."/>
            <person name="Hu B."/>
            <person name="Geng S."/>
            <person name="Nie Y."/>
            <person name="Tang Y."/>
        </authorList>
    </citation>
    <scope>NUCLEOTIDE SEQUENCE [LARGE SCALE GENOMIC DNA]</scope>
    <source>
        <strain evidence="7 8">YIM 80766</strain>
    </source>
</reference>
<feature type="active site" description="O-(5'-phospho-DNA)-serine intermediate" evidence="4 5">
    <location>
        <position position="10"/>
    </location>
</feature>
<dbReference type="AlphaFoldDB" id="A0A2S1R825"/>
<keyword evidence="1" id="KW-0229">DNA integration</keyword>
<evidence type="ECO:0000256" key="2">
    <source>
        <dbReference type="ARBA" id="ARBA00023125"/>
    </source>
</evidence>
<dbReference type="PANTHER" id="PTHR30461">
    <property type="entry name" value="DNA-INVERTASE FROM LAMBDOID PROPHAGE"/>
    <property type="match status" value="1"/>
</dbReference>
<evidence type="ECO:0000256" key="3">
    <source>
        <dbReference type="ARBA" id="ARBA00023172"/>
    </source>
</evidence>
<protein>
    <submittedName>
        <fullName evidence="7">Resolvase</fullName>
    </submittedName>
</protein>
<dbReference type="PROSITE" id="PS51736">
    <property type="entry name" value="RECOMBINASES_3"/>
    <property type="match status" value="1"/>
</dbReference>
<dbReference type="InterPro" id="IPR036162">
    <property type="entry name" value="Resolvase-like_N_sf"/>
</dbReference>
<evidence type="ECO:0000313" key="7">
    <source>
        <dbReference type="EMBL" id="AWH92432.1"/>
    </source>
</evidence>
<dbReference type="Pfam" id="PF07508">
    <property type="entry name" value="Recombinase"/>
    <property type="match status" value="1"/>
</dbReference>
<dbReference type="PROSITE" id="PS00397">
    <property type="entry name" value="RECOMBINASES_1"/>
    <property type="match status" value="1"/>
</dbReference>
<dbReference type="KEGG" id="dlu:A6035_09955"/>
<dbReference type="GO" id="GO:0000150">
    <property type="term" value="F:DNA strand exchange activity"/>
    <property type="evidence" value="ECO:0007669"/>
    <property type="project" value="InterPro"/>
</dbReference>
<gene>
    <name evidence="7" type="ORF">A6035_09955</name>
</gene>
<dbReference type="CDD" id="cd00338">
    <property type="entry name" value="Ser_Recombinase"/>
    <property type="match status" value="1"/>
</dbReference>
<keyword evidence="3" id="KW-0233">DNA recombination</keyword>
<evidence type="ECO:0000256" key="1">
    <source>
        <dbReference type="ARBA" id="ARBA00022908"/>
    </source>
</evidence>
<dbReference type="InterPro" id="IPR050639">
    <property type="entry name" value="SSR_resolvase"/>
</dbReference>
<dbReference type="InterPro" id="IPR006119">
    <property type="entry name" value="Resolv_N"/>
</dbReference>
<dbReference type="Proteomes" id="UP000244928">
    <property type="component" value="Chromosome"/>
</dbReference>
<dbReference type="Gene3D" id="3.40.50.1390">
    <property type="entry name" value="Resolvase, N-terminal catalytic domain"/>
    <property type="match status" value="1"/>
</dbReference>
<dbReference type="EMBL" id="CP015449">
    <property type="protein sequence ID" value="AWH92432.1"/>
    <property type="molecule type" value="Genomic_DNA"/>
</dbReference>
<evidence type="ECO:0000256" key="5">
    <source>
        <dbReference type="PROSITE-ProRule" id="PRU10137"/>
    </source>
</evidence>
<dbReference type="GO" id="GO:0015074">
    <property type="term" value="P:DNA integration"/>
    <property type="evidence" value="ECO:0007669"/>
    <property type="project" value="UniProtKB-KW"/>
</dbReference>
<evidence type="ECO:0000313" key="8">
    <source>
        <dbReference type="Proteomes" id="UP000244928"/>
    </source>
</evidence>
<evidence type="ECO:0000259" key="6">
    <source>
        <dbReference type="PROSITE" id="PS51736"/>
    </source>
</evidence>
<keyword evidence="8" id="KW-1185">Reference proteome</keyword>
<dbReference type="InterPro" id="IPR011109">
    <property type="entry name" value="DNA_bind_recombinase_dom"/>
</dbReference>
<sequence>MRVVGYVRVSTARQGESGYGLDAQRATLERYCEANGHELLTITTDIVSGAKTEAMYGREVAIAAVEAGVADALLVRSLDRATRDQEDAARLFKRAERGGWRLMDTDKADSGDPSQRLLADIRLAVAAEERRKISERTREGLAAAKARGVRLGRPSSVPPEVAERIVAMRREGKSAVAIAQRLTNEGVPTPGGSEIWAHSTVRRVYLNAERAEAKREAVA</sequence>
<accession>A0A2S1R825</accession>
<name>A0A2S1R825_9ACTN</name>